<dbReference type="RefSeq" id="WP_183589989.1">
    <property type="nucleotide sequence ID" value="NZ_JACHCA010000025.1"/>
</dbReference>
<evidence type="ECO:0000313" key="2">
    <source>
        <dbReference type="Proteomes" id="UP000548326"/>
    </source>
</evidence>
<dbReference type="EMBL" id="JACHCA010000025">
    <property type="protein sequence ID" value="MBB6131515.1"/>
    <property type="molecule type" value="Genomic_DNA"/>
</dbReference>
<comment type="caution">
    <text evidence="1">The sequence shown here is derived from an EMBL/GenBank/DDBJ whole genome shotgun (WGS) entry which is preliminary data.</text>
</comment>
<proteinExistence type="predicted"/>
<dbReference type="AlphaFoldDB" id="A0A841JTB0"/>
<gene>
    <name evidence="1" type="ORF">HDF22_005666</name>
</gene>
<evidence type="ECO:0000313" key="1">
    <source>
        <dbReference type="EMBL" id="MBB6131515.1"/>
    </source>
</evidence>
<accession>A0A841JTB0</accession>
<reference evidence="1 2" key="1">
    <citation type="submission" date="2020-08" db="EMBL/GenBank/DDBJ databases">
        <title>Genomic Encyclopedia of Type Strains, Phase IV (KMG-V): Genome sequencing to study the core and pangenomes of soil and plant-associated prokaryotes.</title>
        <authorList>
            <person name="Whitman W."/>
        </authorList>
    </citation>
    <scope>NUCLEOTIDE SEQUENCE [LARGE SCALE GENOMIC DNA]</scope>
    <source>
        <strain evidence="1 2">MP601</strain>
    </source>
</reference>
<organism evidence="1 2">
    <name type="scientific">Mucilaginibacter lappiensis</name>
    <dbReference type="NCBI Taxonomy" id="354630"/>
    <lineage>
        <taxon>Bacteria</taxon>
        <taxon>Pseudomonadati</taxon>
        <taxon>Bacteroidota</taxon>
        <taxon>Sphingobacteriia</taxon>
        <taxon>Sphingobacteriales</taxon>
        <taxon>Sphingobacteriaceae</taxon>
        <taxon>Mucilaginibacter</taxon>
    </lineage>
</organism>
<protein>
    <submittedName>
        <fullName evidence="1">Uncharacterized protein</fullName>
    </submittedName>
</protein>
<sequence length="94" mass="10790">MEPKKVHWINEPEGEEWCSEVSLIQYLVHTKDEHEKSAINIYVEHYGDEAKGLLCFLFELHLSRLSLLDFVTRINKQGTVNSIKNSDATGASEE</sequence>
<dbReference type="Proteomes" id="UP000548326">
    <property type="component" value="Unassembled WGS sequence"/>
</dbReference>
<name>A0A841JTB0_9SPHI</name>